<gene>
    <name evidence="2" type="ORF">KIPB_016906</name>
</gene>
<dbReference type="InterPro" id="IPR042277">
    <property type="entry name" value="IST1-like"/>
</dbReference>
<protein>
    <submittedName>
        <fullName evidence="2">Uncharacterized protein</fullName>
    </submittedName>
</protein>
<reference evidence="2 3" key="1">
    <citation type="journal article" date="2018" name="PLoS ONE">
        <title>The draft genome of Kipferlia bialata reveals reductive genome evolution in fornicate parasites.</title>
        <authorList>
            <person name="Tanifuji G."/>
            <person name="Takabayashi S."/>
            <person name="Kume K."/>
            <person name="Takagi M."/>
            <person name="Nakayama T."/>
            <person name="Kamikawa R."/>
            <person name="Inagaki Y."/>
            <person name="Hashimoto T."/>
        </authorList>
    </citation>
    <scope>NUCLEOTIDE SEQUENCE [LARGE SCALE GENOMIC DNA]</scope>
    <source>
        <strain evidence="2">NY0173</strain>
    </source>
</reference>
<dbReference type="InterPro" id="IPR005061">
    <property type="entry name" value="Ist1"/>
</dbReference>
<organism evidence="2 3">
    <name type="scientific">Kipferlia bialata</name>
    <dbReference type="NCBI Taxonomy" id="797122"/>
    <lineage>
        <taxon>Eukaryota</taxon>
        <taxon>Metamonada</taxon>
        <taxon>Carpediemonas-like organisms</taxon>
        <taxon>Kipferlia</taxon>
    </lineage>
</organism>
<dbReference type="OrthoDB" id="29853at2759"/>
<sequence length="55" mass="6122">EAVATLIWSADYAEISDLAKLREMFAARYGADFVAITIANPTQVHMQVGRDAYEM</sequence>
<evidence type="ECO:0000313" key="3">
    <source>
        <dbReference type="Proteomes" id="UP000265618"/>
    </source>
</evidence>
<comment type="similarity">
    <text evidence="1">Belongs to the IST1 family.</text>
</comment>
<dbReference type="AlphaFoldDB" id="A0A9K3DDG3"/>
<evidence type="ECO:0000256" key="1">
    <source>
        <dbReference type="ARBA" id="ARBA00005536"/>
    </source>
</evidence>
<accession>A0A9K3DDG3</accession>
<evidence type="ECO:0000313" key="2">
    <source>
        <dbReference type="EMBL" id="GIQ92872.1"/>
    </source>
</evidence>
<dbReference type="Proteomes" id="UP000265618">
    <property type="component" value="Unassembled WGS sequence"/>
</dbReference>
<dbReference type="Gene3D" id="1.20.1260.60">
    <property type="entry name" value="Vacuolar protein sorting-associated protein Ist1"/>
    <property type="match status" value="1"/>
</dbReference>
<comment type="caution">
    <text evidence="2">The sequence shown here is derived from an EMBL/GenBank/DDBJ whole genome shotgun (WGS) entry which is preliminary data.</text>
</comment>
<name>A0A9K3DDG3_9EUKA</name>
<proteinExistence type="inferred from homology"/>
<keyword evidence="3" id="KW-1185">Reference proteome</keyword>
<dbReference type="EMBL" id="BDIP01010791">
    <property type="protein sequence ID" value="GIQ92872.1"/>
    <property type="molecule type" value="Genomic_DNA"/>
</dbReference>
<dbReference type="Pfam" id="PF03398">
    <property type="entry name" value="Ist1"/>
    <property type="match status" value="1"/>
</dbReference>
<feature type="non-terminal residue" evidence="2">
    <location>
        <position position="1"/>
    </location>
</feature>
<dbReference type="GO" id="GO:0015031">
    <property type="term" value="P:protein transport"/>
    <property type="evidence" value="ECO:0007669"/>
    <property type="project" value="InterPro"/>
</dbReference>